<dbReference type="SUPFAM" id="SSF46785">
    <property type="entry name" value="Winged helix' DNA-binding domain"/>
    <property type="match status" value="1"/>
</dbReference>
<dbReference type="Gene3D" id="1.10.10.10">
    <property type="entry name" value="Winged helix-like DNA-binding domain superfamily/Winged helix DNA-binding domain"/>
    <property type="match status" value="1"/>
</dbReference>
<dbReference type="Pfam" id="PF08279">
    <property type="entry name" value="HTH_11"/>
    <property type="match status" value="1"/>
</dbReference>
<dbReference type="InterPro" id="IPR013196">
    <property type="entry name" value="HTH_11"/>
</dbReference>
<dbReference type="AlphaFoldDB" id="A0A6N6VLM0"/>
<comment type="caution">
    <text evidence="3">The sequence shown here is derived from an EMBL/GenBank/DDBJ whole genome shotgun (WGS) entry which is preliminary data.</text>
</comment>
<reference evidence="3 4" key="1">
    <citation type="submission" date="2019-09" db="EMBL/GenBank/DDBJ databases">
        <title>Parvibaculum sedimenti sp. nov., isolated from sediment.</title>
        <authorList>
            <person name="Wang Y."/>
        </authorList>
    </citation>
    <scope>NUCLEOTIDE SEQUENCE [LARGE SCALE GENOMIC DNA]</scope>
    <source>
        <strain evidence="3 4">HXT-9</strain>
    </source>
</reference>
<dbReference type="PANTHER" id="PTHR34580:SF3">
    <property type="entry name" value="PROTEIN PAFB"/>
    <property type="match status" value="1"/>
</dbReference>
<dbReference type="Proteomes" id="UP000468901">
    <property type="component" value="Unassembled WGS sequence"/>
</dbReference>
<dbReference type="InterPro" id="IPR051534">
    <property type="entry name" value="CBASS_pafABC_assoc_protein"/>
</dbReference>
<dbReference type="PANTHER" id="PTHR34580">
    <property type="match status" value="1"/>
</dbReference>
<feature type="domain" description="Helix-turn-helix type 11" evidence="1">
    <location>
        <begin position="6"/>
        <end position="59"/>
    </location>
</feature>
<evidence type="ECO:0000259" key="1">
    <source>
        <dbReference type="Pfam" id="PF08279"/>
    </source>
</evidence>
<keyword evidence="4" id="KW-1185">Reference proteome</keyword>
<feature type="domain" description="WYL" evidence="2">
    <location>
        <begin position="137"/>
        <end position="203"/>
    </location>
</feature>
<dbReference type="RefSeq" id="WP_152214232.1">
    <property type="nucleotide sequence ID" value="NZ_JBAQYD010000397.1"/>
</dbReference>
<dbReference type="PROSITE" id="PS52050">
    <property type="entry name" value="WYL"/>
    <property type="match status" value="1"/>
</dbReference>
<proteinExistence type="predicted"/>
<dbReference type="InterPro" id="IPR036390">
    <property type="entry name" value="WH_DNA-bd_sf"/>
</dbReference>
<gene>
    <name evidence="3" type="ORF">F2P47_00665</name>
</gene>
<evidence type="ECO:0000259" key="2">
    <source>
        <dbReference type="Pfam" id="PF13280"/>
    </source>
</evidence>
<dbReference type="InterPro" id="IPR036388">
    <property type="entry name" value="WH-like_DNA-bd_sf"/>
</dbReference>
<dbReference type="EMBL" id="WESC01000001">
    <property type="protein sequence ID" value="KAB7742678.1"/>
    <property type="molecule type" value="Genomic_DNA"/>
</dbReference>
<sequence length="230" mass="26396">MRRADRLFDIIEFLRRNKRVVTAQELGAELEVSVRTIYRDIADLQASRVPIEGEAGLGYVLRAGYELPPLMFTEDEIEALVLGARMVRAWGDANFTQAADAALARITAILPERLTRIAETSRVTVAPARGMDAFNKHLTPIRRAIRDQRKLVMDYAALSDERTSRTVRPLGLAFFGPFWMLAAWCELRRDFRTFRIERIATLKLSDETFRDETGKTIEDFYARPDMPRSR</sequence>
<dbReference type="Pfam" id="PF13280">
    <property type="entry name" value="WYL"/>
    <property type="match status" value="1"/>
</dbReference>
<dbReference type="InterPro" id="IPR026881">
    <property type="entry name" value="WYL_dom"/>
</dbReference>
<name>A0A6N6VLM0_9HYPH</name>
<protein>
    <submittedName>
        <fullName evidence="3">WYL domain-containing protein</fullName>
    </submittedName>
</protein>
<evidence type="ECO:0000313" key="3">
    <source>
        <dbReference type="EMBL" id="KAB7742678.1"/>
    </source>
</evidence>
<evidence type="ECO:0000313" key="4">
    <source>
        <dbReference type="Proteomes" id="UP000468901"/>
    </source>
</evidence>
<accession>A0A6N6VLM0</accession>
<organism evidence="3 4">
    <name type="scientific">Parvibaculum sedimenti</name>
    <dbReference type="NCBI Taxonomy" id="2608632"/>
    <lineage>
        <taxon>Bacteria</taxon>
        <taxon>Pseudomonadati</taxon>
        <taxon>Pseudomonadota</taxon>
        <taxon>Alphaproteobacteria</taxon>
        <taxon>Hyphomicrobiales</taxon>
        <taxon>Parvibaculaceae</taxon>
        <taxon>Parvibaculum</taxon>
    </lineage>
</organism>